<dbReference type="OrthoDB" id="341259at2759"/>
<dbReference type="EMBL" id="ML994611">
    <property type="protein sequence ID" value="KAF2194730.1"/>
    <property type="molecule type" value="Genomic_DNA"/>
</dbReference>
<dbReference type="PANTHER" id="PTHR24126:SF14">
    <property type="entry name" value="ANK_REP_REGION DOMAIN-CONTAINING PROTEIN"/>
    <property type="match status" value="1"/>
</dbReference>
<gene>
    <name evidence="3" type="ORF">K469DRAFT_527935</name>
</gene>
<evidence type="ECO:0000313" key="3">
    <source>
        <dbReference type="EMBL" id="KAF2194730.1"/>
    </source>
</evidence>
<keyword evidence="2" id="KW-0040">ANK repeat</keyword>
<protein>
    <submittedName>
        <fullName evidence="3">Uncharacterized protein</fullName>
    </submittedName>
</protein>
<evidence type="ECO:0000256" key="2">
    <source>
        <dbReference type="ARBA" id="ARBA00023043"/>
    </source>
</evidence>
<sequence length="67" mass="7242">KVDVESKDKSGRTPLSLAAGYWYEPVVKVLLKTGKADVESKDKSGRMLLSLAAEKGHDAVVKVLLDT</sequence>
<reference evidence="3" key="1">
    <citation type="journal article" date="2020" name="Stud. Mycol.">
        <title>101 Dothideomycetes genomes: a test case for predicting lifestyles and emergence of pathogens.</title>
        <authorList>
            <person name="Haridas S."/>
            <person name="Albert R."/>
            <person name="Binder M."/>
            <person name="Bloem J."/>
            <person name="Labutti K."/>
            <person name="Salamov A."/>
            <person name="Andreopoulos B."/>
            <person name="Baker S."/>
            <person name="Barry K."/>
            <person name="Bills G."/>
            <person name="Bluhm B."/>
            <person name="Cannon C."/>
            <person name="Castanera R."/>
            <person name="Culley D."/>
            <person name="Daum C."/>
            <person name="Ezra D."/>
            <person name="Gonzalez J."/>
            <person name="Henrissat B."/>
            <person name="Kuo A."/>
            <person name="Liang C."/>
            <person name="Lipzen A."/>
            <person name="Lutzoni F."/>
            <person name="Magnuson J."/>
            <person name="Mondo S."/>
            <person name="Nolan M."/>
            <person name="Ohm R."/>
            <person name="Pangilinan J."/>
            <person name="Park H.-J."/>
            <person name="Ramirez L."/>
            <person name="Alfaro M."/>
            <person name="Sun H."/>
            <person name="Tritt A."/>
            <person name="Yoshinaga Y."/>
            <person name="Zwiers L.-H."/>
            <person name="Turgeon B."/>
            <person name="Goodwin S."/>
            <person name="Spatafora J."/>
            <person name="Crous P."/>
            <person name="Grigoriev I."/>
        </authorList>
    </citation>
    <scope>NUCLEOTIDE SEQUENCE</scope>
    <source>
        <strain evidence="3">CBS 207.26</strain>
    </source>
</reference>
<evidence type="ECO:0000313" key="4">
    <source>
        <dbReference type="Proteomes" id="UP000800200"/>
    </source>
</evidence>
<dbReference type="AlphaFoldDB" id="A0A6A6EX79"/>
<organism evidence="3 4">
    <name type="scientific">Zopfia rhizophila CBS 207.26</name>
    <dbReference type="NCBI Taxonomy" id="1314779"/>
    <lineage>
        <taxon>Eukaryota</taxon>
        <taxon>Fungi</taxon>
        <taxon>Dikarya</taxon>
        <taxon>Ascomycota</taxon>
        <taxon>Pezizomycotina</taxon>
        <taxon>Dothideomycetes</taxon>
        <taxon>Dothideomycetes incertae sedis</taxon>
        <taxon>Zopfiaceae</taxon>
        <taxon>Zopfia</taxon>
    </lineage>
</organism>
<dbReference type="SUPFAM" id="SSF48403">
    <property type="entry name" value="Ankyrin repeat"/>
    <property type="match status" value="1"/>
</dbReference>
<keyword evidence="4" id="KW-1185">Reference proteome</keyword>
<dbReference type="Proteomes" id="UP000800200">
    <property type="component" value="Unassembled WGS sequence"/>
</dbReference>
<dbReference type="Gene3D" id="1.25.40.20">
    <property type="entry name" value="Ankyrin repeat-containing domain"/>
    <property type="match status" value="1"/>
</dbReference>
<dbReference type="Pfam" id="PF12796">
    <property type="entry name" value="Ank_2"/>
    <property type="match status" value="1"/>
</dbReference>
<dbReference type="PANTHER" id="PTHR24126">
    <property type="entry name" value="ANKYRIN REPEAT, PH AND SEC7 DOMAIN CONTAINING PROTEIN SECG-RELATED"/>
    <property type="match status" value="1"/>
</dbReference>
<feature type="non-terminal residue" evidence="3">
    <location>
        <position position="67"/>
    </location>
</feature>
<accession>A0A6A6EX79</accession>
<dbReference type="InterPro" id="IPR002110">
    <property type="entry name" value="Ankyrin_rpt"/>
</dbReference>
<proteinExistence type="predicted"/>
<dbReference type="InterPro" id="IPR036770">
    <property type="entry name" value="Ankyrin_rpt-contain_sf"/>
</dbReference>
<feature type="non-terminal residue" evidence="3">
    <location>
        <position position="1"/>
    </location>
</feature>
<name>A0A6A6EX79_9PEZI</name>
<evidence type="ECO:0000256" key="1">
    <source>
        <dbReference type="ARBA" id="ARBA00022737"/>
    </source>
</evidence>
<keyword evidence="1" id="KW-0677">Repeat</keyword>